<gene>
    <name evidence="1" type="ORF">MM415B01249_0016</name>
</gene>
<dbReference type="EMBL" id="MT141380">
    <property type="protein sequence ID" value="QJA59679.1"/>
    <property type="molecule type" value="Genomic_DNA"/>
</dbReference>
<organism evidence="1">
    <name type="scientific">viral metagenome</name>
    <dbReference type="NCBI Taxonomy" id="1070528"/>
    <lineage>
        <taxon>unclassified sequences</taxon>
        <taxon>metagenomes</taxon>
        <taxon>organismal metagenomes</taxon>
    </lineage>
</organism>
<reference evidence="1" key="1">
    <citation type="submission" date="2020-03" db="EMBL/GenBank/DDBJ databases">
        <title>The deep terrestrial virosphere.</title>
        <authorList>
            <person name="Holmfeldt K."/>
            <person name="Nilsson E."/>
            <person name="Simone D."/>
            <person name="Lopez-Fernandez M."/>
            <person name="Wu X."/>
            <person name="de Brujin I."/>
            <person name="Lundin D."/>
            <person name="Andersson A."/>
            <person name="Bertilsson S."/>
            <person name="Dopson M."/>
        </authorList>
    </citation>
    <scope>NUCLEOTIDE SEQUENCE</scope>
    <source>
        <strain evidence="1">MM415B01249</strain>
    </source>
</reference>
<protein>
    <submittedName>
        <fullName evidence="1">Uncharacterized protein</fullName>
    </submittedName>
</protein>
<proteinExistence type="predicted"/>
<dbReference type="AlphaFoldDB" id="A0A6M3IQ18"/>
<accession>A0A6M3IQ18</accession>
<evidence type="ECO:0000313" key="1">
    <source>
        <dbReference type="EMBL" id="QJA59679.1"/>
    </source>
</evidence>
<sequence length="64" mass="7749">MNRCLYCGNKTNRPKFCCNKHKDKYHNEHNPRGRFAHLKVQDKIDWQEIDDSHSFEEECMGIHD</sequence>
<name>A0A6M3IQ18_9ZZZZ</name>